<dbReference type="SUPFAM" id="SSF54001">
    <property type="entry name" value="Cysteine proteinases"/>
    <property type="match status" value="1"/>
</dbReference>
<evidence type="ECO:0000256" key="1">
    <source>
        <dbReference type="SAM" id="Coils"/>
    </source>
</evidence>
<keyword evidence="1" id="KW-0175">Coiled coil</keyword>
<reference evidence="3 4" key="1">
    <citation type="submission" date="2011-11" db="EMBL/GenBank/DDBJ databases">
        <title>Complete genome sequence of thermophilic Geobacillus thermoleovorans CCB_US3_UF5.</title>
        <authorList>
            <person name="Muhd Sakaff M.K.L."/>
            <person name="Abdul Rahman A.Y."/>
            <person name="Saito J.A."/>
            <person name="Hou S."/>
            <person name="Alam M."/>
        </authorList>
    </citation>
    <scope>NUCLEOTIDE SEQUENCE [LARGE SCALE GENOMIC DNA]</scope>
    <source>
        <strain evidence="3 4">CCB_US3_UF5</strain>
    </source>
</reference>
<dbReference type="InterPro" id="IPR024453">
    <property type="entry name" value="Peptidase_C92"/>
</dbReference>
<dbReference type="Proteomes" id="UP000005636">
    <property type="component" value="Chromosome"/>
</dbReference>
<feature type="coiled-coil region" evidence="1">
    <location>
        <begin position="28"/>
        <end position="63"/>
    </location>
</feature>
<organism evidence="3 4">
    <name type="scientific">Geobacillus thermoleovorans CCB_US3_UF5</name>
    <dbReference type="NCBI Taxonomy" id="1111068"/>
    <lineage>
        <taxon>Bacteria</taxon>
        <taxon>Bacillati</taxon>
        <taxon>Bacillota</taxon>
        <taxon>Bacilli</taxon>
        <taxon>Bacillales</taxon>
        <taxon>Anoxybacillaceae</taxon>
        <taxon>Geobacillus</taxon>
        <taxon>Geobacillus thermoleovorans group</taxon>
    </lineage>
</organism>
<evidence type="ECO:0000256" key="2">
    <source>
        <dbReference type="SAM" id="SignalP"/>
    </source>
</evidence>
<keyword evidence="4" id="KW-1185">Reference proteome</keyword>
<sequence length="244" mass="27353">MYFMNKSFLLSSIVALGLIGTSGVPMAYAQVDAQVNKAKIQIEQEMEKKQREERQEIINLINEPVDQEAVKKEIEWMKKNAPDKYNQVISGQQAKGVSALASSGALGTNGDILITYDSESSGWNHGHAAIVRWDGEYIIEAWPGEGVRYYVNNWKTRWKTWKGLWVKGAMGEDYTSAQSYARAQIGEPYSLTATKGQSSKWYCSLLVWKAWENRGFDLDDDGGIIVTPSDLDQDSETITYASSN</sequence>
<feature type="chain" id="PRO_5046962924" evidence="2">
    <location>
        <begin position="28"/>
        <end position="244"/>
    </location>
</feature>
<dbReference type="Pfam" id="PF05708">
    <property type="entry name" value="Peptidase_C92"/>
    <property type="match status" value="1"/>
</dbReference>
<dbReference type="EMBL" id="CP003125">
    <property type="protein sequence ID" value="AEV17753.1"/>
    <property type="molecule type" value="Genomic_DNA"/>
</dbReference>
<feature type="signal peptide" evidence="2">
    <location>
        <begin position="1"/>
        <end position="27"/>
    </location>
</feature>
<evidence type="ECO:0000313" key="4">
    <source>
        <dbReference type="Proteomes" id="UP000005636"/>
    </source>
</evidence>
<keyword evidence="2" id="KW-0732">Signal</keyword>
<accession>A0ABN3ZZY7</accession>
<protein>
    <submittedName>
        <fullName evidence="3">Distant relative of cell wall-associated hydrolase-like protein</fullName>
    </submittedName>
</protein>
<dbReference type="Gene3D" id="3.90.1720.10">
    <property type="entry name" value="endopeptidase domain like (from Nostoc punctiforme)"/>
    <property type="match status" value="1"/>
</dbReference>
<gene>
    <name evidence="3" type="ORF">GTCCBUS3UF5_4280</name>
</gene>
<evidence type="ECO:0000313" key="3">
    <source>
        <dbReference type="EMBL" id="AEV17753.1"/>
    </source>
</evidence>
<dbReference type="InterPro" id="IPR038765">
    <property type="entry name" value="Papain-like_cys_pep_sf"/>
</dbReference>
<proteinExistence type="predicted"/>
<name>A0ABN3ZZY7_GEOTH</name>